<accession>A0A9J9GJS9</accession>
<dbReference type="PANTHER" id="PTHR30565">
    <property type="entry name" value="PROTEIN YCIF"/>
    <property type="match status" value="1"/>
</dbReference>
<name>A0A9J9GJS9_ENT38</name>
<keyword evidence="1" id="KW-0614">Plasmid</keyword>
<dbReference type="Gene3D" id="1.20.1260.10">
    <property type="match status" value="1"/>
</dbReference>
<organism evidence="1 2">
    <name type="scientific">Enterobacter sp. (strain 638)</name>
    <dbReference type="NCBI Taxonomy" id="399742"/>
    <lineage>
        <taxon>Bacteria</taxon>
        <taxon>Pseudomonadati</taxon>
        <taxon>Pseudomonadota</taxon>
        <taxon>Gammaproteobacteria</taxon>
        <taxon>Enterobacterales</taxon>
        <taxon>Enterobacteriaceae</taxon>
        <taxon>Enterobacter</taxon>
    </lineage>
</organism>
<dbReference type="InterPro" id="IPR009078">
    <property type="entry name" value="Ferritin-like_SF"/>
</dbReference>
<proteinExistence type="predicted"/>
<dbReference type="OrthoDB" id="9795056at2"/>
<evidence type="ECO:0000313" key="1">
    <source>
        <dbReference type="EMBL" id="ABP62852.1"/>
    </source>
</evidence>
<dbReference type="Pfam" id="PF05974">
    <property type="entry name" value="DUF892"/>
    <property type="match status" value="1"/>
</dbReference>
<dbReference type="SUPFAM" id="SSF47240">
    <property type="entry name" value="Ferritin-like"/>
    <property type="match status" value="1"/>
</dbReference>
<dbReference type="KEGG" id="ent:Ent638_4247"/>
<dbReference type="InterPro" id="IPR047114">
    <property type="entry name" value="YciF"/>
</dbReference>
<dbReference type="AlphaFoldDB" id="A0A9J9GJS9"/>
<dbReference type="Proteomes" id="UP000000230">
    <property type="component" value="Plasmid pENTE01"/>
</dbReference>
<keyword evidence="2" id="KW-1185">Reference proteome</keyword>
<evidence type="ECO:0000313" key="2">
    <source>
        <dbReference type="Proteomes" id="UP000000230"/>
    </source>
</evidence>
<dbReference type="EMBL" id="CP000654">
    <property type="protein sequence ID" value="ABP62852.1"/>
    <property type="molecule type" value="Genomic_DNA"/>
</dbReference>
<dbReference type="RefSeq" id="WP_011906522.1">
    <property type="nucleotide sequence ID" value="NC_009425.1"/>
</dbReference>
<dbReference type="InterPro" id="IPR012347">
    <property type="entry name" value="Ferritin-like"/>
</dbReference>
<evidence type="ECO:0008006" key="3">
    <source>
        <dbReference type="Google" id="ProtNLM"/>
    </source>
</evidence>
<protein>
    <recommendedName>
        <fullName evidence="3">Ferritin-like domain-containing protein</fullName>
    </recommendedName>
</protein>
<dbReference type="PANTHER" id="PTHR30565:SF9">
    <property type="entry name" value="PROTEIN YCIF"/>
    <property type="match status" value="1"/>
</dbReference>
<sequence length="158" mass="17222">MNISTLEDLFSHDLSDVYSAEKQILRALPKMSRAASDPQLISAFEQHLEETRGQIERLDRLAEMTDFVSITGMTCHALEGLAEEAQEIMDSVDAGPVRDAGLIGAAQKVEHYEIAAYGTLHALALKLGLNEAAELLAETLQEEKETDKKLTAIAGLQA</sequence>
<dbReference type="CDD" id="cd07909">
    <property type="entry name" value="YciF"/>
    <property type="match status" value="1"/>
</dbReference>
<geneLocation type="plasmid" evidence="1 2">
    <name>pENTE01</name>
</geneLocation>
<dbReference type="InterPro" id="IPR010287">
    <property type="entry name" value="DUF892_YciF-like"/>
</dbReference>
<reference evidence="2" key="1">
    <citation type="journal article" date="2010" name="PLoS Genet.">
        <title>Genome sequence of the plant growth promoting endophytic bacterium Enterobacter sp. 638.</title>
        <authorList>
            <person name="Taghavi S."/>
            <person name="van der Lelie D."/>
            <person name="Hoffman A."/>
            <person name="Zhang Y.B."/>
            <person name="Walla M.D."/>
            <person name="Vangronsveld J."/>
            <person name="Newman L."/>
            <person name="Monchy S."/>
        </authorList>
    </citation>
    <scope>NUCLEOTIDE SEQUENCE [LARGE SCALE GENOMIC DNA]</scope>
    <source>
        <strain evidence="2">638</strain>
    </source>
</reference>
<gene>
    <name evidence="1" type="ordered locus">Ent638_4247</name>
</gene>